<feature type="transmembrane region" description="Helical" evidence="11">
    <location>
        <begin position="12"/>
        <end position="28"/>
    </location>
</feature>
<keyword evidence="7 11" id="KW-0472">Membrane</keyword>
<evidence type="ECO:0000256" key="5">
    <source>
        <dbReference type="ARBA" id="ARBA00022889"/>
    </source>
</evidence>
<comment type="subcellular location">
    <subcellularLocation>
        <location evidence="9">Endomembrane system</location>
        <topology evidence="9">Single-pass type I membrane protein</topology>
    </subcellularLocation>
</comment>
<dbReference type="PANTHER" id="PTHR14139">
    <property type="entry name" value="CALSYNTENIN"/>
    <property type="match status" value="1"/>
</dbReference>
<keyword evidence="14" id="KW-1185">Reference proteome</keyword>
<feature type="transmembrane region" description="Helical" evidence="11">
    <location>
        <begin position="138"/>
        <end position="163"/>
    </location>
</feature>
<keyword evidence="4" id="KW-0106">Calcium</keyword>
<dbReference type="OrthoDB" id="10012272at2759"/>
<dbReference type="Gene3D" id="2.60.120.200">
    <property type="match status" value="1"/>
</dbReference>
<dbReference type="Pfam" id="PF19699">
    <property type="entry name" value="CLSTN_C"/>
    <property type="match status" value="2"/>
</dbReference>
<dbReference type="SUPFAM" id="SSF49899">
    <property type="entry name" value="Concanavalin A-like lectins/glucanases"/>
    <property type="match status" value="1"/>
</dbReference>
<feature type="domain" description="Calsyntenin C-terminal" evidence="12">
    <location>
        <begin position="474"/>
        <end position="726"/>
    </location>
</feature>
<feature type="transmembrane region" description="Helical" evidence="11">
    <location>
        <begin position="86"/>
        <end position="104"/>
    </location>
</feature>
<dbReference type="GO" id="GO:0050806">
    <property type="term" value="P:positive regulation of synaptic transmission"/>
    <property type="evidence" value="ECO:0007669"/>
    <property type="project" value="TreeGrafter"/>
</dbReference>
<protein>
    <submittedName>
        <fullName evidence="13">Calsyntenin-1</fullName>
    </submittedName>
</protein>
<dbReference type="PANTHER" id="PTHR14139:SF2">
    <property type="entry name" value="CALSYNTENIN-1"/>
    <property type="match status" value="1"/>
</dbReference>
<feature type="transmembrane region" description="Helical" evidence="11">
    <location>
        <begin position="775"/>
        <end position="796"/>
    </location>
</feature>
<feature type="domain" description="Calsyntenin C-terminal" evidence="12">
    <location>
        <begin position="741"/>
        <end position="831"/>
    </location>
</feature>
<sequence>MFTFCNSLFRFFLSYFLVSFISSFACLASRLFRRFLLSSVRTFSCLSSLLSRFFLPSLSRFFLPSLSRFFLPSLSRLFLPSLSHLFLPLLLCPLSLPFFLFSFVPTFSSLFIVPVSCFFRPYILLPFFPAFSSLFPPFFSLFPPFFSLFLPFFSLFLPFFSLFPPFFSSAFPPLFFLHSPLFPPFSPLSSLHSPLSSHLSPFLSPLVSSPSLQQSASLFNPRFPPPPPAGASSSSIELLPAPGAGKDWTAGLHSDEGHEGDLIYEFDGDSSGTIIPEAILNHNLTSTFTISTWLKHKTQAGTDKHTKEHILCNADDHKMNRHHMALFVRNCRLILLLRRDYTEANLNTFQPAEWRWKLPQVCDNEWHHYSVHVKLPEVTLYVDGHIFRPENGESPEVIDDWPLHPTRGINTTMSVGACWQGSEGNMKHGLSGYLAGLSVLVGALESPRVLSCLTRCQESLDTPAMELLQPSMELLTNNEMTQITIEGNNVTNLETLIRRVAYVNGRDFPTPGRRPVSVTTNILCNSEKALKVATAQSFVVVMQPHQPSIELNGTTNFAEEYEAFRQGLRVFPDVGIYLSAAAEEATAPTLGGQLDECVVSVYPPLNPDHETLVLPDNLIAELGLAASITRQGATVSGAHTTHHYQSILRQIHYANRKPAYYLNRAFKLSCSELGGRFTSNEYVQTVTVIHPQLSVDKTAAFNTNTDSIPPHMEHNTHNAHQEADAHLTHHNPQPVPAHAKLSAHHVELKPAHTVNDVYFTSNVMEGVAVNSASHAVTIIIVVCVGFLVFMVVLGVIRVRAAHTRHTHEDVADAEMAWDDSSLNITVNPMEQQLELAETQRLRDDDDDDDDSSDDGSNFNDDLDSSDEEEGKPKELEWDDSTLKI</sequence>
<evidence type="ECO:0000256" key="3">
    <source>
        <dbReference type="ARBA" id="ARBA00022737"/>
    </source>
</evidence>
<dbReference type="Proteomes" id="UP000283509">
    <property type="component" value="Unassembled WGS sequence"/>
</dbReference>
<evidence type="ECO:0000313" key="13">
    <source>
        <dbReference type="EMBL" id="ROT78279.1"/>
    </source>
</evidence>
<reference evidence="13 14" key="2">
    <citation type="submission" date="2019-01" db="EMBL/GenBank/DDBJ databases">
        <title>The decoding of complex shrimp genome reveals the adaptation for benthos swimmer, frequently molting mechanism and breeding impact on genome.</title>
        <authorList>
            <person name="Sun Y."/>
            <person name="Gao Y."/>
            <person name="Yu Y."/>
        </authorList>
    </citation>
    <scope>NUCLEOTIDE SEQUENCE [LARGE SCALE GENOMIC DNA]</scope>
    <source>
        <tissue evidence="13">Muscle</tissue>
    </source>
</reference>
<dbReference type="InterPro" id="IPR045588">
    <property type="entry name" value="CLSTN_C"/>
</dbReference>
<feature type="compositionally biased region" description="Basic and acidic residues" evidence="10">
    <location>
        <begin position="870"/>
        <end position="884"/>
    </location>
</feature>
<dbReference type="GO" id="GO:0045211">
    <property type="term" value="C:postsynaptic membrane"/>
    <property type="evidence" value="ECO:0007669"/>
    <property type="project" value="TreeGrafter"/>
</dbReference>
<dbReference type="GO" id="GO:0007155">
    <property type="term" value="P:cell adhesion"/>
    <property type="evidence" value="ECO:0007669"/>
    <property type="project" value="UniProtKB-KW"/>
</dbReference>
<organism evidence="13 14">
    <name type="scientific">Penaeus vannamei</name>
    <name type="common">Whiteleg shrimp</name>
    <name type="synonym">Litopenaeus vannamei</name>
    <dbReference type="NCBI Taxonomy" id="6689"/>
    <lineage>
        <taxon>Eukaryota</taxon>
        <taxon>Metazoa</taxon>
        <taxon>Ecdysozoa</taxon>
        <taxon>Arthropoda</taxon>
        <taxon>Crustacea</taxon>
        <taxon>Multicrustacea</taxon>
        <taxon>Malacostraca</taxon>
        <taxon>Eumalacostraca</taxon>
        <taxon>Eucarida</taxon>
        <taxon>Decapoda</taxon>
        <taxon>Dendrobranchiata</taxon>
        <taxon>Penaeoidea</taxon>
        <taxon>Penaeidae</taxon>
        <taxon>Penaeus</taxon>
    </lineage>
</organism>
<dbReference type="GO" id="GO:0009986">
    <property type="term" value="C:cell surface"/>
    <property type="evidence" value="ECO:0007669"/>
    <property type="project" value="TreeGrafter"/>
</dbReference>
<feature type="region of interest" description="Disordered" evidence="10">
    <location>
        <begin position="838"/>
        <end position="884"/>
    </location>
</feature>
<evidence type="ECO:0000256" key="6">
    <source>
        <dbReference type="ARBA" id="ARBA00022989"/>
    </source>
</evidence>
<dbReference type="GO" id="GO:0012505">
    <property type="term" value="C:endomembrane system"/>
    <property type="evidence" value="ECO:0007669"/>
    <property type="project" value="UniProtKB-SubCell"/>
</dbReference>
<feature type="compositionally biased region" description="Acidic residues" evidence="10">
    <location>
        <begin position="844"/>
        <end position="853"/>
    </location>
</feature>
<dbReference type="AlphaFoldDB" id="A0A3R7P899"/>
<comment type="caution">
    <text evidence="13">The sequence shown here is derived from an EMBL/GenBank/DDBJ whole genome shotgun (WGS) entry which is preliminary data.</text>
</comment>
<evidence type="ECO:0000256" key="8">
    <source>
        <dbReference type="ARBA" id="ARBA00023180"/>
    </source>
</evidence>
<proteinExistence type="predicted"/>
<dbReference type="STRING" id="6689.A0A3R7P899"/>
<keyword evidence="3" id="KW-0677">Repeat</keyword>
<evidence type="ECO:0000313" key="14">
    <source>
        <dbReference type="Proteomes" id="UP000283509"/>
    </source>
</evidence>
<feature type="compositionally biased region" description="Acidic residues" evidence="10">
    <location>
        <begin position="860"/>
        <end position="869"/>
    </location>
</feature>
<name>A0A3R7P899_PENVA</name>
<evidence type="ECO:0000256" key="7">
    <source>
        <dbReference type="ARBA" id="ARBA00023136"/>
    </source>
</evidence>
<accession>A0A3R7P899</accession>
<dbReference type="EMBL" id="QCYY01001403">
    <property type="protein sequence ID" value="ROT78279.1"/>
    <property type="molecule type" value="Genomic_DNA"/>
</dbReference>
<gene>
    <name evidence="13" type="ORF">C7M84_003009</name>
</gene>
<evidence type="ECO:0000256" key="9">
    <source>
        <dbReference type="ARBA" id="ARBA00046288"/>
    </source>
</evidence>
<keyword evidence="6 11" id="KW-1133">Transmembrane helix</keyword>
<evidence type="ECO:0000256" key="4">
    <source>
        <dbReference type="ARBA" id="ARBA00022837"/>
    </source>
</evidence>
<keyword evidence="8" id="KW-0325">Glycoprotein</keyword>
<evidence type="ECO:0000256" key="2">
    <source>
        <dbReference type="ARBA" id="ARBA00022729"/>
    </source>
</evidence>
<keyword evidence="5" id="KW-0130">Cell adhesion</keyword>
<dbReference type="InterPro" id="IPR013320">
    <property type="entry name" value="ConA-like_dom_sf"/>
</dbReference>
<reference evidence="13 14" key="1">
    <citation type="submission" date="2018-04" db="EMBL/GenBank/DDBJ databases">
        <authorList>
            <person name="Zhang X."/>
            <person name="Yuan J."/>
            <person name="Li F."/>
            <person name="Xiang J."/>
        </authorList>
    </citation>
    <scope>NUCLEOTIDE SEQUENCE [LARGE SCALE GENOMIC DNA]</scope>
    <source>
        <tissue evidence="13">Muscle</tissue>
    </source>
</reference>
<evidence type="ECO:0000256" key="1">
    <source>
        <dbReference type="ARBA" id="ARBA00022692"/>
    </source>
</evidence>
<evidence type="ECO:0000259" key="12">
    <source>
        <dbReference type="Pfam" id="PF19699"/>
    </source>
</evidence>
<evidence type="ECO:0000256" key="11">
    <source>
        <dbReference type="SAM" id="Phobius"/>
    </source>
</evidence>
<keyword evidence="2" id="KW-0732">Signal</keyword>
<keyword evidence="1 11" id="KW-0812">Transmembrane</keyword>
<evidence type="ECO:0000256" key="10">
    <source>
        <dbReference type="SAM" id="MobiDB-lite"/>
    </source>
</evidence>
<dbReference type="GO" id="GO:0051965">
    <property type="term" value="P:positive regulation of synapse assembly"/>
    <property type="evidence" value="ECO:0007669"/>
    <property type="project" value="TreeGrafter"/>
</dbReference>